<dbReference type="GO" id="GO:0008800">
    <property type="term" value="F:beta-lactamase activity"/>
    <property type="evidence" value="ECO:0007669"/>
    <property type="project" value="InterPro"/>
</dbReference>
<gene>
    <name evidence="7 9" type="primary">gloB</name>
    <name evidence="9" type="ORF">EK403_09335</name>
</gene>
<dbReference type="SUPFAM" id="SSF56281">
    <property type="entry name" value="Metallo-hydrolase/oxidoreductase"/>
    <property type="match status" value="1"/>
</dbReference>
<dbReference type="RefSeq" id="WP_128777222.1">
    <property type="nucleotide sequence ID" value="NZ_RYFI01000007.1"/>
</dbReference>
<dbReference type="HAMAP" id="MF_01374">
    <property type="entry name" value="Glyoxalase_2"/>
    <property type="match status" value="1"/>
</dbReference>
<dbReference type="Pfam" id="PF16123">
    <property type="entry name" value="HAGH_C"/>
    <property type="match status" value="1"/>
</dbReference>
<evidence type="ECO:0000313" key="9">
    <source>
        <dbReference type="EMBL" id="RXF73776.1"/>
    </source>
</evidence>
<dbReference type="Pfam" id="PF00753">
    <property type="entry name" value="Lactamase_B"/>
    <property type="match status" value="1"/>
</dbReference>
<accession>A0A4Q0ML49</accession>
<dbReference type="PANTHER" id="PTHR43705:SF1">
    <property type="entry name" value="HYDROXYACYLGLUTATHIONE HYDROLASE GLOB"/>
    <property type="match status" value="1"/>
</dbReference>
<dbReference type="NCBIfam" id="TIGR03413">
    <property type="entry name" value="GSH_gloB"/>
    <property type="match status" value="1"/>
</dbReference>
<comment type="catalytic activity">
    <reaction evidence="1 7">
        <text>an S-(2-hydroxyacyl)glutathione + H2O = a 2-hydroxy carboxylate + glutathione + H(+)</text>
        <dbReference type="Rhea" id="RHEA:21864"/>
        <dbReference type="ChEBI" id="CHEBI:15377"/>
        <dbReference type="ChEBI" id="CHEBI:15378"/>
        <dbReference type="ChEBI" id="CHEBI:57925"/>
        <dbReference type="ChEBI" id="CHEBI:58896"/>
        <dbReference type="ChEBI" id="CHEBI:71261"/>
        <dbReference type="EC" id="3.1.2.6"/>
    </reaction>
</comment>
<feature type="binding site" evidence="7">
    <location>
        <position position="56"/>
    </location>
    <ligand>
        <name>Zn(2+)</name>
        <dbReference type="ChEBI" id="CHEBI:29105"/>
        <label>1</label>
    </ligand>
</feature>
<dbReference type="InterPro" id="IPR001018">
    <property type="entry name" value="Beta-lactamase_class-B_CS"/>
</dbReference>
<evidence type="ECO:0000256" key="7">
    <source>
        <dbReference type="HAMAP-Rule" id="MF_01374"/>
    </source>
</evidence>
<dbReference type="EC" id="3.1.2.6" evidence="7"/>
<feature type="binding site" evidence="7">
    <location>
        <position position="171"/>
    </location>
    <ligand>
        <name>Zn(2+)</name>
        <dbReference type="ChEBI" id="CHEBI:29105"/>
        <label>2</label>
    </ligand>
</feature>
<evidence type="ECO:0000256" key="3">
    <source>
        <dbReference type="ARBA" id="ARBA00006759"/>
    </source>
</evidence>
<dbReference type="InterPro" id="IPR036866">
    <property type="entry name" value="RibonucZ/Hydroxyglut_hydro"/>
</dbReference>
<feature type="binding site" evidence="7">
    <location>
        <position position="61"/>
    </location>
    <ligand>
        <name>Zn(2+)</name>
        <dbReference type="ChEBI" id="CHEBI:29105"/>
        <label>2</label>
    </ligand>
</feature>
<comment type="similarity">
    <text evidence="3 7">Belongs to the metallo-beta-lactamase superfamily. Glyoxalase II family.</text>
</comment>
<dbReference type="InterPro" id="IPR017782">
    <property type="entry name" value="Hydroxyacylglutathione_Hdrlase"/>
</dbReference>
<comment type="cofactor">
    <cofactor evidence="7">
        <name>Zn(2+)</name>
        <dbReference type="ChEBI" id="CHEBI:29105"/>
    </cofactor>
    <text evidence="7">Binds 2 Zn(2+) ions per subunit.</text>
</comment>
<dbReference type="Proteomes" id="UP000289708">
    <property type="component" value="Unassembled WGS sequence"/>
</dbReference>
<keyword evidence="10" id="KW-1185">Reference proteome</keyword>
<dbReference type="GO" id="GO:0017001">
    <property type="term" value="P:antibiotic catabolic process"/>
    <property type="evidence" value="ECO:0007669"/>
    <property type="project" value="InterPro"/>
</dbReference>
<evidence type="ECO:0000259" key="8">
    <source>
        <dbReference type="SMART" id="SM00849"/>
    </source>
</evidence>
<dbReference type="InterPro" id="IPR001279">
    <property type="entry name" value="Metallo-B-lactamas"/>
</dbReference>
<comment type="caution">
    <text evidence="9">The sequence shown here is derived from an EMBL/GenBank/DDBJ whole genome shotgun (WGS) entry which is preliminary data.</text>
</comment>
<keyword evidence="5 7" id="KW-0378">Hydrolase</keyword>
<protein>
    <recommendedName>
        <fullName evidence="7">Hydroxyacylglutathione hydrolase</fullName>
        <ecNumber evidence="7">3.1.2.6</ecNumber>
    </recommendedName>
    <alternativeName>
        <fullName evidence="7">Glyoxalase II</fullName>
        <shortName evidence="7">Glx II</shortName>
    </alternativeName>
</protein>
<comment type="pathway">
    <text evidence="2 7">Secondary metabolite metabolism; methylglyoxal degradation; (R)-lactate from methylglyoxal: step 2/2.</text>
</comment>
<feature type="binding site" evidence="7">
    <location>
        <position position="58"/>
    </location>
    <ligand>
        <name>Zn(2+)</name>
        <dbReference type="ChEBI" id="CHEBI:29105"/>
        <label>1</label>
    </ligand>
</feature>
<dbReference type="CDD" id="cd07723">
    <property type="entry name" value="hydroxyacylglutathione_hydrolase_MBL-fold"/>
    <property type="match status" value="1"/>
</dbReference>
<dbReference type="AlphaFoldDB" id="A0A4Q0ML49"/>
<reference evidence="9 10" key="1">
    <citation type="submission" date="2018-12" db="EMBL/GenBank/DDBJ databases">
        <title>bacterium Hansschlegelia zhihuaiae S113.</title>
        <authorList>
            <person name="He J."/>
        </authorList>
    </citation>
    <scope>NUCLEOTIDE SEQUENCE [LARGE SCALE GENOMIC DNA]</scope>
    <source>
        <strain evidence="9 10">S 113</strain>
    </source>
</reference>
<dbReference type="GO" id="GO:0019243">
    <property type="term" value="P:methylglyoxal catabolic process to D-lactate via S-lactoyl-glutathione"/>
    <property type="evidence" value="ECO:0007669"/>
    <property type="project" value="UniProtKB-UniRule"/>
</dbReference>
<comment type="function">
    <text evidence="7">Thiolesterase that catalyzes the hydrolysis of S-D-lactoyl-glutathione to form glutathione and D-lactic acid.</text>
</comment>
<feature type="binding site" evidence="7">
    <location>
        <position position="133"/>
    </location>
    <ligand>
        <name>Zn(2+)</name>
        <dbReference type="ChEBI" id="CHEBI:29105"/>
        <label>2</label>
    </ligand>
</feature>
<dbReference type="PANTHER" id="PTHR43705">
    <property type="entry name" value="HYDROXYACYLGLUTATHIONE HYDROLASE"/>
    <property type="match status" value="1"/>
</dbReference>
<comment type="subunit">
    <text evidence="7">Monomer.</text>
</comment>
<name>A0A4Q0ML49_9HYPH</name>
<organism evidence="9 10">
    <name type="scientific">Hansschlegelia zhihuaiae</name>
    <dbReference type="NCBI Taxonomy" id="405005"/>
    <lineage>
        <taxon>Bacteria</taxon>
        <taxon>Pseudomonadati</taxon>
        <taxon>Pseudomonadota</taxon>
        <taxon>Alphaproteobacteria</taxon>
        <taxon>Hyphomicrobiales</taxon>
        <taxon>Methylopilaceae</taxon>
        <taxon>Hansschlegelia</taxon>
    </lineage>
</organism>
<evidence type="ECO:0000313" key="10">
    <source>
        <dbReference type="Proteomes" id="UP000289708"/>
    </source>
</evidence>
<keyword evidence="4 7" id="KW-0479">Metal-binding</keyword>
<feature type="domain" description="Metallo-beta-lactamase" evidence="8">
    <location>
        <begin position="13"/>
        <end position="171"/>
    </location>
</feature>
<dbReference type="SMART" id="SM00849">
    <property type="entry name" value="Lactamase_B"/>
    <property type="match status" value="1"/>
</dbReference>
<dbReference type="GO" id="GO:0008270">
    <property type="term" value="F:zinc ion binding"/>
    <property type="evidence" value="ECO:0007669"/>
    <property type="project" value="InterPro"/>
</dbReference>
<feature type="binding site" evidence="7">
    <location>
        <position position="133"/>
    </location>
    <ligand>
        <name>Zn(2+)</name>
        <dbReference type="ChEBI" id="CHEBI:29105"/>
        <label>1</label>
    </ligand>
</feature>
<evidence type="ECO:0000256" key="5">
    <source>
        <dbReference type="ARBA" id="ARBA00022801"/>
    </source>
</evidence>
<dbReference type="OrthoDB" id="9802248at2"/>
<dbReference type="Gene3D" id="3.60.15.10">
    <property type="entry name" value="Ribonuclease Z/Hydroxyacylglutathione hydrolase-like"/>
    <property type="match status" value="1"/>
</dbReference>
<dbReference type="UniPathway" id="UPA00619">
    <property type="reaction ID" value="UER00676"/>
</dbReference>
<sequence length="255" mass="27430">MPADIVLVPCLSDNYAVLIKDPASDSVVLVDAPEAPPIRKALDDKGWRLTDILITHKHADHIGGLTELKGEYGATVYGPKGEASSIPGLDRPLDEGDAAEIGPWRFETIATPGHTKGHVVFFEPTEKWLFAGDTLFVMGCGRLFEDTPAAMWDSLSKLARLPNETQVWCGHEYTLSNAKFCASVLPQDSAIGARLAKVEAARAERKPTVPTTIGAEKATNVFLRAAEDKVAAAVGLSADDPAAVFAELRERKNRG</sequence>
<feature type="binding site" evidence="7">
    <location>
        <position position="60"/>
    </location>
    <ligand>
        <name>Zn(2+)</name>
        <dbReference type="ChEBI" id="CHEBI:29105"/>
        <label>2</label>
    </ligand>
</feature>
<dbReference type="PROSITE" id="PS00743">
    <property type="entry name" value="BETA_LACTAMASE_B_1"/>
    <property type="match status" value="1"/>
</dbReference>
<feature type="binding site" evidence="7">
    <location>
        <position position="114"/>
    </location>
    <ligand>
        <name>Zn(2+)</name>
        <dbReference type="ChEBI" id="CHEBI:29105"/>
        <label>1</label>
    </ligand>
</feature>
<keyword evidence="6 7" id="KW-0862">Zinc</keyword>
<dbReference type="InterPro" id="IPR050110">
    <property type="entry name" value="Glyoxalase_II_hydrolase"/>
</dbReference>
<dbReference type="GO" id="GO:0004416">
    <property type="term" value="F:hydroxyacylglutathione hydrolase activity"/>
    <property type="evidence" value="ECO:0007669"/>
    <property type="project" value="UniProtKB-UniRule"/>
</dbReference>
<evidence type="ECO:0000256" key="6">
    <source>
        <dbReference type="ARBA" id="ARBA00022833"/>
    </source>
</evidence>
<dbReference type="EMBL" id="RYFI01000007">
    <property type="protein sequence ID" value="RXF73776.1"/>
    <property type="molecule type" value="Genomic_DNA"/>
</dbReference>
<dbReference type="InterPro" id="IPR035680">
    <property type="entry name" value="Clx_II_MBL"/>
</dbReference>
<proteinExistence type="inferred from homology"/>
<evidence type="ECO:0000256" key="2">
    <source>
        <dbReference type="ARBA" id="ARBA00004963"/>
    </source>
</evidence>
<dbReference type="PIRSF" id="PIRSF005457">
    <property type="entry name" value="Glx"/>
    <property type="match status" value="1"/>
</dbReference>
<dbReference type="InterPro" id="IPR032282">
    <property type="entry name" value="HAGH_C"/>
</dbReference>
<evidence type="ECO:0000256" key="4">
    <source>
        <dbReference type="ARBA" id="ARBA00022723"/>
    </source>
</evidence>
<evidence type="ECO:0000256" key="1">
    <source>
        <dbReference type="ARBA" id="ARBA00001623"/>
    </source>
</evidence>